<feature type="transmembrane region" description="Helical" evidence="1">
    <location>
        <begin position="93"/>
        <end position="113"/>
    </location>
</feature>
<comment type="caution">
    <text evidence="2">The sequence shown here is derived from an EMBL/GenBank/DDBJ whole genome shotgun (WGS) entry which is preliminary data.</text>
</comment>
<feature type="transmembrane region" description="Helical" evidence="1">
    <location>
        <begin position="6"/>
        <end position="26"/>
    </location>
</feature>
<evidence type="ECO:0000313" key="3">
    <source>
        <dbReference type="Proteomes" id="UP000824469"/>
    </source>
</evidence>
<keyword evidence="3" id="KW-1185">Reference proteome</keyword>
<keyword evidence="1" id="KW-0812">Transmembrane</keyword>
<dbReference type="Proteomes" id="UP000824469">
    <property type="component" value="Unassembled WGS sequence"/>
</dbReference>
<feature type="transmembrane region" description="Helical" evidence="1">
    <location>
        <begin position="125"/>
        <end position="144"/>
    </location>
</feature>
<keyword evidence="1" id="KW-0472">Membrane</keyword>
<evidence type="ECO:0000313" key="2">
    <source>
        <dbReference type="EMBL" id="KAH9305012.1"/>
    </source>
</evidence>
<sequence length="285" mass="30834">MEEWQKLAKLVGLSAGLIVLIVLSFLDAKKALKKREHWVPGKALVLSALTIQLITLFNAQSAALRDNDFSSNEGAGTIQGGQLLADSLKNDLLMIRIGRVMICVFVGYLLPGMARAASKNYRTRLVALLLTISIQSVSEIFAISRRRDGDSSAAYDKAGGSSSFTLSTTTVLGSIVLLLLLLSCATMASKTIHDVVSQKLPLILRDPDGIDYGSWQSVEDRVLHSWMATRVCNPEYIIARSALIAGAGLIVTVCIVASMVGWAMEGTAKHSRHGIRLIISPHNIY</sequence>
<organism evidence="2 3">
    <name type="scientific">Taxus chinensis</name>
    <name type="common">Chinese yew</name>
    <name type="synonym">Taxus wallichiana var. chinensis</name>
    <dbReference type="NCBI Taxonomy" id="29808"/>
    <lineage>
        <taxon>Eukaryota</taxon>
        <taxon>Viridiplantae</taxon>
        <taxon>Streptophyta</taxon>
        <taxon>Embryophyta</taxon>
        <taxon>Tracheophyta</taxon>
        <taxon>Spermatophyta</taxon>
        <taxon>Pinopsida</taxon>
        <taxon>Pinidae</taxon>
        <taxon>Conifers II</taxon>
        <taxon>Cupressales</taxon>
        <taxon>Taxaceae</taxon>
        <taxon>Taxus</taxon>
    </lineage>
</organism>
<accession>A0AA38CSJ1</accession>
<proteinExistence type="predicted"/>
<feature type="transmembrane region" description="Helical" evidence="1">
    <location>
        <begin position="243"/>
        <end position="264"/>
    </location>
</feature>
<protein>
    <submittedName>
        <fullName evidence="2">Uncharacterized protein</fullName>
    </submittedName>
</protein>
<dbReference type="AlphaFoldDB" id="A0AA38CSJ1"/>
<feature type="transmembrane region" description="Helical" evidence="1">
    <location>
        <begin position="164"/>
        <end position="182"/>
    </location>
</feature>
<reference evidence="2 3" key="1">
    <citation type="journal article" date="2021" name="Nat. Plants">
        <title>The Taxus genome provides insights into paclitaxel biosynthesis.</title>
        <authorList>
            <person name="Xiong X."/>
            <person name="Gou J."/>
            <person name="Liao Q."/>
            <person name="Li Y."/>
            <person name="Zhou Q."/>
            <person name="Bi G."/>
            <person name="Li C."/>
            <person name="Du R."/>
            <person name="Wang X."/>
            <person name="Sun T."/>
            <person name="Guo L."/>
            <person name="Liang H."/>
            <person name="Lu P."/>
            <person name="Wu Y."/>
            <person name="Zhang Z."/>
            <person name="Ro D.K."/>
            <person name="Shang Y."/>
            <person name="Huang S."/>
            <person name="Yan J."/>
        </authorList>
    </citation>
    <scope>NUCLEOTIDE SEQUENCE [LARGE SCALE GENOMIC DNA]</scope>
    <source>
        <strain evidence="2">Ta-2019</strain>
    </source>
</reference>
<name>A0AA38CSJ1_TAXCH</name>
<gene>
    <name evidence="2" type="ORF">KI387_009416</name>
</gene>
<dbReference type="OMA" id="WIITHAC"/>
<keyword evidence="1" id="KW-1133">Transmembrane helix</keyword>
<dbReference type="EMBL" id="JAHRHJ020000008">
    <property type="protein sequence ID" value="KAH9305012.1"/>
    <property type="molecule type" value="Genomic_DNA"/>
</dbReference>
<evidence type="ECO:0000256" key="1">
    <source>
        <dbReference type="SAM" id="Phobius"/>
    </source>
</evidence>
<feature type="non-terminal residue" evidence="2">
    <location>
        <position position="1"/>
    </location>
</feature>